<dbReference type="PANTHER" id="PTHR34216">
    <property type="match status" value="1"/>
</dbReference>
<comment type="caution">
    <text evidence="4">The sequence shown here is derived from an EMBL/GenBank/DDBJ whole genome shotgun (WGS) entry which is preliminary data.</text>
</comment>
<dbReference type="SUPFAM" id="SSF88713">
    <property type="entry name" value="Glycoside hydrolase/deacetylase"/>
    <property type="match status" value="1"/>
</dbReference>
<evidence type="ECO:0000313" key="5">
    <source>
        <dbReference type="Proteomes" id="UP000613743"/>
    </source>
</evidence>
<dbReference type="GO" id="GO:0005576">
    <property type="term" value="C:extracellular region"/>
    <property type="evidence" value="ECO:0007669"/>
    <property type="project" value="UniProtKB-SubCell"/>
</dbReference>
<gene>
    <name evidence="4" type="ORF">GCM10009332_18810</name>
</gene>
<dbReference type="RefSeq" id="WP_188920203.1">
    <property type="nucleotide sequence ID" value="NZ_BMPZ01000004.1"/>
</dbReference>
<evidence type="ECO:0000256" key="1">
    <source>
        <dbReference type="ARBA" id="ARBA00004613"/>
    </source>
</evidence>
<sequence>MIRIILTLLAWGLSFTADSAVIMQYHHVSSDTPAITSVSPKQFKAHMQYLAQEGFQVVPLSTIVESIRKGQDLPEKTVAITFDDGYQNIADNAHPILKEYGFPYTLFVATDPIEKNYSEMMSWETLLQLTQEGAELANHTLGHEHLLRRLEGEDKVNWLKRIESNVLETESLIAQKTGVSLKILAYPYGEYNSDIQNLLKQHGYAAVGQQSGAAGPYSDLTAIPRFPVAGPYAKLQSLKVKLHSLNMPVLSISPAEPELGASQWRPTLTVTLDMTDIAQQQVMCFIQGQGAKQPTWINKNQFSIQADTDLSAGRSRYNCTSPSRATGNYYWFSQPWFRPLDNGEWPAE</sequence>
<dbReference type="EMBL" id="BMPZ01000004">
    <property type="protein sequence ID" value="GGI81728.1"/>
    <property type="molecule type" value="Genomic_DNA"/>
</dbReference>
<dbReference type="InterPro" id="IPR011330">
    <property type="entry name" value="Glyco_hydro/deAcase_b/a-brl"/>
</dbReference>
<dbReference type="Gene3D" id="3.20.20.370">
    <property type="entry name" value="Glycoside hydrolase/deacetylase"/>
    <property type="match status" value="1"/>
</dbReference>
<dbReference type="GO" id="GO:0005975">
    <property type="term" value="P:carbohydrate metabolic process"/>
    <property type="evidence" value="ECO:0007669"/>
    <property type="project" value="InterPro"/>
</dbReference>
<feature type="domain" description="NodB homology" evidence="3">
    <location>
        <begin position="76"/>
        <end position="286"/>
    </location>
</feature>
<dbReference type="CDD" id="cd10973">
    <property type="entry name" value="CE4_DAC_u4_5s"/>
    <property type="match status" value="1"/>
</dbReference>
<evidence type="ECO:0000259" key="3">
    <source>
        <dbReference type="PROSITE" id="PS51677"/>
    </source>
</evidence>
<dbReference type="InterPro" id="IPR051398">
    <property type="entry name" value="Polysacch_Deacetylase"/>
</dbReference>
<protein>
    <submittedName>
        <fullName evidence="4">Polysaccharide deacetylase</fullName>
    </submittedName>
</protein>
<name>A0A917JTQ3_9GAMM</name>
<dbReference type="AlphaFoldDB" id="A0A917JTQ3"/>
<dbReference type="Proteomes" id="UP000613743">
    <property type="component" value="Unassembled WGS sequence"/>
</dbReference>
<dbReference type="GO" id="GO:0016810">
    <property type="term" value="F:hydrolase activity, acting on carbon-nitrogen (but not peptide) bonds"/>
    <property type="evidence" value="ECO:0007669"/>
    <property type="project" value="InterPro"/>
</dbReference>
<evidence type="ECO:0000313" key="4">
    <source>
        <dbReference type="EMBL" id="GGI81728.1"/>
    </source>
</evidence>
<dbReference type="PANTHER" id="PTHR34216:SF3">
    <property type="entry name" value="POLY-BETA-1,6-N-ACETYL-D-GLUCOSAMINE N-DEACETYLASE"/>
    <property type="match status" value="1"/>
</dbReference>
<organism evidence="4 5">
    <name type="scientific">Shewanella gelidii</name>
    <dbReference type="NCBI Taxonomy" id="1642821"/>
    <lineage>
        <taxon>Bacteria</taxon>
        <taxon>Pseudomonadati</taxon>
        <taxon>Pseudomonadota</taxon>
        <taxon>Gammaproteobacteria</taxon>
        <taxon>Alteromonadales</taxon>
        <taxon>Shewanellaceae</taxon>
        <taxon>Shewanella</taxon>
    </lineage>
</organism>
<evidence type="ECO:0000256" key="2">
    <source>
        <dbReference type="ARBA" id="ARBA00022729"/>
    </source>
</evidence>
<keyword evidence="5" id="KW-1185">Reference proteome</keyword>
<reference evidence="4" key="2">
    <citation type="submission" date="2020-09" db="EMBL/GenBank/DDBJ databases">
        <authorList>
            <person name="Sun Q."/>
            <person name="Ohkuma M."/>
        </authorList>
    </citation>
    <scope>NUCLEOTIDE SEQUENCE</scope>
    <source>
        <strain evidence="4">JCM 30804</strain>
    </source>
</reference>
<dbReference type="PROSITE" id="PS51677">
    <property type="entry name" value="NODB"/>
    <property type="match status" value="1"/>
</dbReference>
<dbReference type="Pfam" id="PF01522">
    <property type="entry name" value="Polysacc_deac_1"/>
    <property type="match status" value="1"/>
</dbReference>
<reference evidence="4" key="1">
    <citation type="journal article" date="2014" name="Int. J. Syst. Evol. Microbiol.">
        <title>Complete genome sequence of Corynebacterium casei LMG S-19264T (=DSM 44701T), isolated from a smear-ripened cheese.</title>
        <authorList>
            <consortium name="US DOE Joint Genome Institute (JGI-PGF)"/>
            <person name="Walter F."/>
            <person name="Albersmeier A."/>
            <person name="Kalinowski J."/>
            <person name="Ruckert C."/>
        </authorList>
    </citation>
    <scope>NUCLEOTIDE SEQUENCE</scope>
    <source>
        <strain evidence="4">JCM 30804</strain>
    </source>
</reference>
<dbReference type="InterPro" id="IPR002509">
    <property type="entry name" value="NODB_dom"/>
</dbReference>
<accession>A0A917JTQ3</accession>
<keyword evidence="2" id="KW-0732">Signal</keyword>
<comment type="subcellular location">
    <subcellularLocation>
        <location evidence="1">Secreted</location>
    </subcellularLocation>
</comment>
<proteinExistence type="predicted"/>